<dbReference type="Proteomes" id="UP000275401">
    <property type="component" value="Unassembled WGS sequence"/>
</dbReference>
<dbReference type="InterPro" id="IPR004176">
    <property type="entry name" value="Clp_R_N"/>
</dbReference>
<proteinExistence type="predicted"/>
<dbReference type="EMBL" id="RIBZ01000318">
    <property type="protein sequence ID" value="RNG18178.1"/>
    <property type="molecule type" value="Genomic_DNA"/>
</dbReference>
<keyword evidence="4" id="KW-1185">Reference proteome</keyword>
<dbReference type="SUPFAM" id="SSF81923">
    <property type="entry name" value="Double Clp-N motif"/>
    <property type="match status" value="2"/>
</dbReference>
<name>A0A3M8VKL6_9ACTN</name>
<organism evidence="3 4">
    <name type="scientific">Streptomyces botrytidirepellens</name>
    <dbReference type="NCBI Taxonomy" id="2486417"/>
    <lineage>
        <taxon>Bacteria</taxon>
        <taxon>Bacillati</taxon>
        <taxon>Actinomycetota</taxon>
        <taxon>Actinomycetes</taxon>
        <taxon>Kitasatosporales</taxon>
        <taxon>Streptomycetaceae</taxon>
        <taxon>Streptomyces</taxon>
    </lineage>
</organism>
<gene>
    <name evidence="3" type="ORF">EEJ42_27685</name>
</gene>
<feature type="domain" description="Clp R" evidence="2">
    <location>
        <begin position="2"/>
        <end position="182"/>
    </location>
</feature>
<protein>
    <submittedName>
        <fullName evidence="3">Peptidase</fullName>
    </submittedName>
</protein>
<evidence type="ECO:0000313" key="3">
    <source>
        <dbReference type="EMBL" id="RNG18178.1"/>
    </source>
</evidence>
<dbReference type="PROSITE" id="PS51903">
    <property type="entry name" value="CLP_R"/>
    <property type="match status" value="1"/>
</dbReference>
<keyword evidence="1" id="KW-0677">Repeat</keyword>
<evidence type="ECO:0000313" key="4">
    <source>
        <dbReference type="Proteomes" id="UP000275401"/>
    </source>
</evidence>
<dbReference type="Pfam" id="PF02861">
    <property type="entry name" value="Clp_N"/>
    <property type="match status" value="2"/>
</dbReference>
<accession>A0A3M8VKL6</accession>
<evidence type="ECO:0000259" key="2">
    <source>
        <dbReference type="PROSITE" id="PS51903"/>
    </source>
</evidence>
<comment type="caution">
    <text evidence="3">The sequence shown here is derived from an EMBL/GenBank/DDBJ whole genome shotgun (WGS) entry which is preliminary data.</text>
</comment>
<reference evidence="3 4" key="1">
    <citation type="submission" date="2018-11" db="EMBL/GenBank/DDBJ databases">
        <title>The Potential of Streptomyces as Biocontrol Agents against the Tomato grey mould, Botrytis cinerea (Gray mold) Frontiers in Microbiology.</title>
        <authorList>
            <person name="Li D."/>
        </authorList>
    </citation>
    <scope>NUCLEOTIDE SEQUENCE [LARGE SCALE GENOMIC DNA]</scope>
    <source>
        <strain evidence="3 4">NEAU-LD23</strain>
    </source>
</reference>
<dbReference type="InterPro" id="IPR036628">
    <property type="entry name" value="Clp_N_dom_sf"/>
</dbReference>
<dbReference type="Gene3D" id="1.10.1780.10">
    <property type="entry name" value="Clp, N-terminal domain"/>
    <property type="match status" value="2"/>
</dbReference>
<sequence>MFERFTTSAREVVRGAVRQADETGGATVGEPELLLALLDRADSPAAHVLATLGATARRGSIERALAEARRRGGISPADAEALAGLGIDVDAIVSRVEEKHGVGALAAAPRRRRSRGRFAPEAKSVLERSLRIAHGRGDKHIGDEHLLLALLARPGVAANVLADHDVTYVRAERALATRARSA</sequence>
<dbReference type="AlphaFoldDB" id="A0A3M8VKL6"/>
<evidence type="ECO:0000256" key="1">
    <source>
        <dbReference type="PROSITE-ProRule" id="PRU01251"/>
    </source>
</evidence>
<dbReference type="RefSeq" id="WP_123104056.1">
    <property type="nucleotide sequence ID" value="NZ_RIBZ01000318.1"/>
</dbReference>